<name>A0ABQ2QPJ4_9GAMM</name>
<sequence length="86" mass="9598">MNPRVPLYYKQAIPPQDSTKSSKLKHGHPLQLIREDKRGTISSSNHEILNRLHIPAENWLKITTEFGALFKGVVGALPALTDIVSI</sequence>
<comment type="caution">
    <text evidence="1">The sequence shown here is derived from an EMBL/GenBank/DDBJ whole genome shotgun (WGS) entry which is preliminary data.</text>
</comment>
<gene>
    <name evidence="1" type="ORF">GCM10009410_22440</name>
</gene>
<evidence type="ECO:0008006" key="3">
    <source>
        <dbReference type="Google" id="ProtNLM"/>
    </source>
</evidence>
<dbReference type="EMBL" id="BMQW01000005">
    <property type="protein sequence ID" value="GGP88181.1"/>
    <property type="molecule type" value="Genomic_DNA"/>
</dbReference>
<reference evidence="2" key="1">
    <citation type="journal article" date="2019" name="Int. J. Syst. Evol. Microbiol.">
        <title>The Global Catalogue of Microorganisms (GCM) 10K type strain sequencing project: providing services to taxonomists for standard genome sequencing and annotation.</title>
        <authorList>
            <consortium name="The Broad Institute Genomics Platform"/>
            <consortium name="The Broad Institute Genome Sequencing Center for Infectious Disease"/>
            <person name="Wu L."/>
            <person name="Ma J."/>
        </authorList>
    </citation>
    <scope>NUCLEOTIDE SEQUENCE [LARGE SCALE GENOMIC DNA]</scope>
    <source>
        <strain evidence="2">JCM 32305</strain>
    </source>
</reference>
<organism evidence="1 2">
    <name type="scientific">Shewanella ulleungensis</name>
    <dbReference type="NCBI Taxonomy" id="2282699"/>
    <lineage>
        <taxon>Bacteria</taxon>
        <taxon>Pseudomonadati</taxon>
        <taxon>Pseudomonadota</taxon>
        <taxon>Gammaproteobacteria</taxon>
        <taxon>Alteromonadales</taxon>
        <taxon>Shewanellaceae</taxon>
        <taxon>Shewanella</taxon>
    </lineage>
</organism>
<keyword evidence="2" id="KW-1185">Reference proteome</keyword>
<protein>
    <recommendedName>
        <fullName evidence="3">Transposase</fullName>
    </recommendedName>
</protein>
<proteinExistence type="predicted"/>
<dbReference type="Proteomes" id="UP000654004">
    <property type="component" value="Unassembled WGS sequence"/>
</dbReference>
<evidence type="ECO:0000313" key="2">
    <source>
        <dbReference type="Proteomes" id="UP000654004"/>
    </source>
</evidence>
<accession>A0ABQ2QPJ4</accession>
<evidence type="ECO:0000313" key="1">
    <source>
        <dbReference type="EMBL" id="GGP88181.1"/>
    </source>
</evidence>